<keyword evidence="3" id="KW-1185">Reference proteome</keyword>
<accession>A0A1M4ZMM1</accession>
<dbReference type="GO" id="GO:0140359">
    <property type="term" value="F:ABC-type transporter activity"/>
    <property type="evidence" value="ECO:0007669"/>
    <property type="project" value="InterPro"/>
</dbReference>
<feature type="transmembrane region" description="Helical" evidence="1">
    <location>
        <begin position="138"/>
        <end position="158"/>
    </location>
</feature>
<feature type="transmembrane region" description="Helical" evidence="1">
    <location>
        <begin position="21"/>
        <end position="46"/>
    </location>
</feature>
<dbReference type="Pfam" id="PF12679">
    <property type="entry name" value="ABC2_membrane_2"/>
    <property type="match status" value="1"/>
</dbReference>
<dbReference type="PANTHER" id="PTHR37305">
    <property type="entry name" value="INTEGRAL MEMBRANE PROTEIN-RELATED"/>
    <property type="match status" value="1"/>
</dbReference>
<dbReference type="AlphaFoldDB" id="A0A1M4ZMM1"/>
<proteinExistence type="predicted"/>
<dbReference type="PANTHER" id="PTHR37305:SF1">
    <property type="entry name" value="MEMBRANE PROTEIN"/>
    <property type="match status" value="1"/>
</dbReference>
<dbReference type="GO" id="GO:0005886">
    <property type="term" value="C:plasma membrane"/>
    <property type="evidence" value="ECO:0007669"/>
    <property type="project" value="UniProtKB-SubCell"/>
</dbReference>
<dbReference type="RefSeq" id="WP_073155838.1">
    <property type="nucleotide sequence ID" value="NZ_FQVL01000010.1"/>
</dbReference>
<dbReference type="OrthoDB" id="1711106at2"/>
<evidence type="ECO:0000256" key="1">
    <source>
        <dbReference type="SAM" id="Phobius"/>
    </source>
</evidence>
<dbReference type="EMBL" id="FQVL01000010">
    <property type="protein sequence ID" value="SHF19251.1"/>
    <property type="molecule type" value="Genomic_DNA"/>
</dbReference>
<feature type="transmembrane region" description="Helical" evidence="1">
    <location>
        <begin position="170"/>
        <end position="194"/>
    </location>
</feature>
<feature type="transmembrane region" description="Helical" evidence="1">
    <location>
        <begin position="95"/>
        <end position="118"/>
    </location>
</feature>
<name>A0A1M4ZMM1_9BACL</name>
<keyword evidence="1" id="KW-0812">Transmembrane</keyword>
<feature type="transmembrane region" description="Helical" evidence="1">
    <location>
        <begin position="214"/>
        <end position="236"/>
    </location>
</feature>
<keyword evidence="1" id="KW-1133">Transmembrane helix</keyword>
<reference evidence="2 3" key="1">
    <citation type="submission" date="2016-11" db="EMBL/GenBank/DDBJ databases">
        <authorList>
            <person name="Jaros S."/>
            <person name="Januszkiewicz K."/>
            <person name="Wedrychowicz H."/>
        </authorList>
    </citation>
    <scope>NUCLEOTIDE SEQUENCE [LARGE SCALE GENOMIC DNA]</scope>
    <source>
        <strain evidence="2 3">DSM 44666</strain>
    </source>
</reference>
<keyword evidence="1" id="KW-0472">Membrane</keyword>
<organism evidence="2 3">
    <name type="scientific">Seinonella peptonophila</name>
    <dbReference type="NCBI Taxonomy" id="112248"/>
    <lineage>
        <taxon>Bacteria</taxon>
        <taxon>Bacillati</taxon>
        <taxon>Bacillota</taxon>
        <taxon>Bacilli</taxon>
        <taxon>Bacillales</taxon>
        <taxon>Thermoactinomycetaceae</taxon>
        <taxon>Seinonella</taxon>
    </lineage>
</organism>
<evidence type="ECO:0000313" key="3">
    <source>
        <dbReference type="Proteomes" id="UP000184476"/>
    </source>
</evidence>
<gene>
    <name evidence="2" type="ORF">SAMN05444392_1106</name>
</gene>
<dbReference type="STRING" id="112248.SAMN05444392_1106"/>
<dbReference type="Proteomes" id="UP000184476">
    <property type="component" value="Unassembled WGS sequence"/>
</dbReference>
<evidence type="ECO:0000313" key="2">
    <source>
        <dbReference type="EMBL" id="SHF19251.1"/>
    </source>
</evidence>
<protein>
    <submittedName>
        <fullName evidence="2">ABC-2 type transport system permease protein</fullName>
    </submittedName>
</protein>
<sequence length="242" mass="27847">MNRWQASLTNELQILLYRRKIMLLFLLISLLPVVFTLISNAIGSIIDLHTITLSFVMPFLLPCYIFMIATELFVSEIETGTIKLALTRPIARWKIYTSKIIVASIVIFALLLTIWFMSFLMNLFGYNTWSAKGLIEELVIYVVTFFPMFVLFMLSVWIGQMVHSITGSMVISLLLYALFKVVPIFIPLLGNFLFTNYMDWYTLWVNNPLPWSQLFSIASMFLASGAIFGVVGLFLFEQKEIN</sequence>
<feature type="transmembrane region" description="Helical" evidence="1">
    <location>
        <begin position="52"/>
        <end position="74"/>
    </location>
</feature>